<keyword evidence="3" id="KW-1185">Reference proteome</keyword>
<feature type="region of interest" description="Disordered" evidence="1">
    <location>
        <begin position="207"/>
        <end position="241"/>
    </location>
</feature>
<feature type="compositionally biased region" description="Basic and acidic residues" evidence="1">
    <location>
        <begin position="86"/>
        <end position="99"/>
    </location>
</feature>
<dbReference type="AlphaFoldDB" id="A0A839IUM1"/>
<reference evidence="2 3" key="1">
    <citation type="submission" date="2020-08" db="EMBL/GenBank/DDBJ databases">
        <title>Oceanospirillum sp. nov. isolated from marine sediment.</title>
        <authorList>
            <person name="Ji X."/>
        </authorList>
    </citation>
    <scope>NUCLEOTIDE SEQUENCE [LARGE SCALE GENOMIC DNA]</scope>
    <source>
        <strain evidence="2 3">D5</strain>
    </source>
</reference>
<sequence length="310" mass="36068">MSNHLKGYTSFQKRVIKGLAELIEERPFSYKKTSNNHIEIKIKDIDRVFYSSGTPSDHRSYDNFLSDVRSTLRQQGEPEPVLLLSGKDRSETDKDSIDDRRQASLNKITRTIIKRIRMSIEKIQQDEWKAVLTEDDAHDNILRTFRDNLVEREIQLAMKLKKEKDYFPTAMIKQTRSTIGDHLDFMLPTPAYYHDLLKKKLVPAFGDKADPEEKDDVSSDQPDNPEKCTSPQVTVQPEDRDQGMNLRQLARAKRNKRLSEIKQLSKSEISSLIKDFQNALEQKHEEDIQDLVAQIREKGITLAEIRERLE</sequence>
<proteinExistence type="predicted"/>
<feature type="compositionally biased region" description="Polar residues" evidence="1">
    <location>
        <begin position="219"/>
        <end position="235"/>
    </location>
</feature>
<evidence type="ECO:0000256" key="1">
    <source>
        <dbReference type="SAM" id="MobiDB-lite"/>
    </source>
</evidence>
<name>A0A839IUM1_9GAMM</name>
<gene>
    <name evidence="2" type="ORF">H4O21_18705</name>
</gene>
<protein>
    <submittedName>
        <fullName evidence="2">Uncharacterized protein</fullName>
    </submittedName>
</protein>
<feature type="region of interest" description="Disordered" evidence="1">
    <location>
        <begin position="77"/>
        <end position="99"/>
    </location>
</feature>
<evidence type="ECO:0000313" key="2">
    <source>
        <dbReference type="EMBL" id="MBB1488641.1"/>
    </source>
</evidence>
<dbReference type="Proteomes" id="UP000565262">
    <property type="component" value="Unassembled WGS sequence"/>
</dbReference>
<evidence type="ECO:0000313" key="3">
    <source>
        <dbReference type="Proteomes" id="UP000565262"/>
    </source>
</evidence>
<dbReference type="EMBL" id="JACJFM010000032">
    <property type="protein sequence ID" value="MBB1488641.1"/>
    <property type="molecule type" value="Genomic_DNA"/>
</dbReference>
<accession>A0A839IUM1</accession>
<dbReference type="RefSeq" id="WP_182810413.1">
    <property type="nucleotide sequence ID" value="NZ_JACJFM010000032.1"/>
</dbReference>
<organism evidence="2 3">
    <name type="scientific">Oceanospirillum sediminis</name>
    <dbReference type="NCBI Taxonomy" id="2760088"/>
    <lineage>
        <taxon>Bacteria</taxon>
        <taxon>Pseudomonadati</taxon>
        <taxon>Pseudomonadota</taxon>
        <taxon>Gammaproteobacteria</taxon>
        <taxon>Oceanospirillales</taxon>
        <taxon>Oceanospirillaceae</taxon>
        <taxon>Oceanospirillum</taxon>
    </lineage>
</organism>
<comment type="caution">
    <text evidence="2">The sequence shown here is derived from an EMBL/GenBank/DDBJ whole genome shotgun (WGS) entry which is preliminary data.</text>
</comment>